<keyword evidence="1" id="KW-0378">Hydrolase</keyword>
<keyword evidence="1" id="KW-0547">Nucleotide-binding</keyword>
<dbReference type="AlphaFoldDB" id="A0A0E4H4Z3"/>
<evidence type="ECO:0000313" key="1">
    <source>
        <dbReference type="EMBL" id="CQR25420.1"/>
    </source>
</evidence>
<organism evidence="1 2">
    <name type="scientific">Streptococcus varani</name>
    <dbReference type="NCBI Taxonomy" id="1608583"/>
    <lineage>
        <taxon>Bacteria</taxon>
        <taxon>Bacillati</taxon>
        <taxon>Bacillota</taxon>
        <taxon>Bacilli</taxon>
        <taxon>Lactobacillales</taxon>
        <taxon>Streptococcaceae</taxon>
        <taxon>Streptococcus</taxon>
    </lineage>
</organism>
<reference evidence="2" key="1">
    <citation type="submission" date="2015-03" db="EMBL/GenBank/DDBJ databases">
        <authorList>
            <person name="Urmite Genomes"/>
        </authorList>
    </citation>
    <scope>NUCLEOTIDE SEQUENCE [LARGE SCALE GENOMIC DNA]</scope>
    <source>
        <strain evidence="2">FF10</strain>
    </source>
</reference>
<accession>A0A0E4H4Z3</accession>
<keyword evidence="1" id="KW-0347">Helicase</keyword>
<evidence type="ECO:0000313" key="2">
    <source>
        <dbReference type="Proteomes" id="UP000198604"/>
    </source>
</evidence>
<dbReference type="STRING" id="1608583.BN1356_01761"/>
<dbReference type="GO" id="GO:0004386">
    <property type="term" value="F:helicase activity"/>
    <property type="evidence" value="ECO:0007669"/>
    <property type="project" value="UniProtKB-KW"/>
</dbReference>
<dbReference type="Proteomes" id="UP000198604">
    <property type="component" value="Unassembled WGS sequence"/>
</dbReference>
<protein>
    <submittedName>
        <fullName evidence="1">Helicase</fullName>
    </submittedName>
</protein>
<dbReference type="OrthoDB" id="2237275at2"/>
<proteinExistence type="predicted"/>
<dbReference type="Gene3D" id="1.20.120.20">
    <property type="entry name" value="Apolipoprotein"/>
    <property type="match status" value="1"/>
</dbReference>
<sequence length="185" mass="20651">MAKKKVNRKKQLRKQVLDLRKAGLSLTSAVVDKAQEVIGNVVDATEKVVDNVVESTENVVETMTEKVQNVTEQLSHKSKKVEEKVEEAAPVIEKKVAEKKKVLDEAQPVLKEQAKEAVEESVDHFDALAAELEGLAMPRLETFYAEGIRAKKDFKKWTEEELLSLKGIGPATIKQLKELGIAFKD</sequence>
<dbReference type="EMBL" id="CTEN01000003">
    <property type="protein sequence ID" value="CQR25420.1"/>
    <property type="molecule type" value="Genomic_DNA"/>
</dbReference>
<name>A0A0E4H4Z3_9STRE</name>
<keyword evidence="1" id="KW-0067">ATP-binding</keyword>
<gene>
    <name evidence="1" type="ORF">BN1356_01761</name>
</gene>
<keyword evidence="2" id="KW-1185">Reference proteome</keyword>